<evidence type="ECO:0000256" key="1">
    <source>
        <dbReference type="SAM" id="Coils"/>
    </source>
</evidence>
<protein>
    <recommendedName>
        <fullName evidence="2">DUF4349 domain-containing protein</fullName>
    </recommendedName>
</protein>
<gene>
    <name evidence="3" type="ORF">S01H1_27792</name>
</gene>
<dbReference type="EMBL" id="BARS01016950">
    <property type="protein sequence ID" value="GAF92549.1"/>
    <property type="molecule type" value="Genomic_DNA"/>
</dbReference>
<reference evidence="3" key="1">
    <citation type="journal article" date="2014" name="Front. Microbiol.">
        <title>High frequency of phylogenetically diverse reductive dehalogenase-homologous genes in deep subseafloor sedimentary metagenomes.</title>
        <authorList>
            <person name="Kawai M."/>
            <person name="Futagami T."/>
            <person name="Toyoda A."/>
            <person name="Takaki Y."/>
            <person name="Nishi S."/>
            <person name="Hori S."/>
            <person name="Arai W."/>
            <person name="Tsubouchi T."/>
            <person name="Morono Y."/>
            <person name="Uchiyama I."/>
            <person name="Ito T."/>
            <person name="Fujiyama A."/>
            <person name="Inagaki F."/>
            <person name="Takami H."/>
        </authorList>
    </citation>
    <scope>NUCLEOTIDE SEQUENCE</scope>
    <source>
        <strain evidence="3">Expedition CK06-06</strain>
    </source>
</reference>
<feature type="non-terminal residue" evidence="3">
    <location>
        <position position="228"/>
    </location>
</feature>
<feature type="coiled-coil region" evidence="1">
    <location>
        <begin position="123"/>
        <end position="187"/>
    </location>
</feature>
<name>X0TH48_9ZZZZ</name>
<dbReference type="InterPro" id="IPR025645">
    <property type="entry name" value="DUF4349"/>
</dbReference>
<comment type="caution">
    <text evidence="3">The sequence shown here is derived from an EMBL/GenBank/DDBJ whole genome shotgun (WGS) entry which is preliminary data.</text>
</comment>
<organism evidence="3">
    <name type="scientific">marine sediment metagenome</name>
    <dbReference type="NCBI Taxonomy" id="412755"/>
    <lineage>
        <taxon>unclassified sequences</taxon>
        <taxon>metagenomes</taxon>
        <taxon>ecological metagenomes</taxon>
    </lineage>
</organism>
<feature type="domain" description="DUF4349" evidence="2">
    <location>
        <begin position="44"/>
        <end position="199"/>
    </location>
</feature>
<evidence type="ECO:0000313" key="3">
    <source>
        <dbReference type="EMBL" id="GAF92549.1"/>
    </source>
</evidence>
<dbReference type="Pfam" id="PF14257">
    <property type="entry name" value="DUF4349"/>
    <property type="match status" value="1"/>
</dbReference>
<sequence>MPPPSPEVVVEKAPILPVREELYSKSGVPALPPAAIEADQLTERMIVRTGDMRLVVEDVPVAIDHITGMADGFAGYVVSSSVWQERETLVGSIAIRVPVEHFDDAMRALRNLAVEVTSESTFGKDVTEEYVDLSAKLQNLEATEEQLLRIMEKAETVEDILDVQRELSRTRGEIEQTKARMQYLERTSATSLINVRLEQANLDINFTADKRTVKGREKIRFYSEIAGG</sequence>
<accession>X0TH48</accession>
<dbReference type="AlphaFoldDB" id="X0TH48"/>
<evidence type="ECO:0000259" key="2">
    <source>
        <dbReference type="Pfam" id="PF14257"/>
    </source>
</evidence>
<keyword evidence="1" id="KW-0175">Coiled coil</keyword>
<proteinExistence type="predicted"/>